<dbReference type="InterPro" id="IPR016155">
    <property type="entry name" value="Mopterin_synth/thiamin_S_b"/>
</dbReference>
<comment type="similarity">
    <text evidence="1 2">Belongs to the UPF0125 (RnfH) family.</text>
</comment>
<dbReference type="SUPFAM" id="SSF54285">
    <property type="entry name" value="MoaD/ThiS"/>
    <property type="match status" value="1"/>
</dbReference>
<evidence type="ECO:0000256" key="2">
    <source>
        <dbReference type="HAMAP-Rule" id="MF_00460"/>
    </source>
</evidence>
<dbReference type="Proteomes" id="UP001162800">
    <property type="component" value="Chromosome"/>
</dbReference>
<dbReference type="InterPro" id="IPR005346">
    <property type="entry name" value="RnfH"/>
</dbReference>
<dbReference type="PANTHER" id="PTHR37483:SF1">
    <property type="entry name" value="UPF0125 PROTEIN RATB"/>
    <property type="match status" value="1"/>
</dbReference>
<reference evidence="3" key="1">
    <citation type="submission" date="2022-09" db="EMBL/GenBank/DDBJ databases">
        <title>The complete genome of Acidovorax sp. 5MLIR.</title>
        <authorList>
            <person name="Liu L."/>
            <person name="Yue J."/>
            <person name="Yang F."/>
            <person name="Yuan J."/>
            <person name="Li L."/>
        </authorList>
    </citation>
    <scope>NUCLEOTIDE SEQUENCE</scope>
    <source>
        <strain evidence="3">5MLIR</strain>
    </source>
</reference>
<dbReference type="InterPro" id="IPR037021">
    <property type="entry name" value="RnfH_sf"/>
</dbReference>
<name>A0ABY6G860_9BURK</name>
<keyword evidence="4" id="KW-1185">Reference proteome</keyword>
<dbReference type="HAMAP" id="MF_00460">
    <property type="entry name" value="UPF0125_RnfH"/>
    <property type="match status" value="1"/>
</dbReference>
<dbReference type="PANTHER" id="PTHR37483">
    <property type="entry name" value="UPF0125 PROTEIN RATB"/>
    <property type="match status" value="1"/>
</dbReference>
<accession>A0ABY6G860</accession>
<proteinExistence type="inferred from homology"/>
<organism evidence="3 4">
    <name type="scientific">Comamonas endophytica</name>
    <dbReference type="NCBI Taxonomy" id="2949090"/>
    <lineage>
        <taxon>Bacteria</taxon>
        <taxon>Pseudomonadati</taxon>
        <taxon>Pseudomonadota</taxon>
        <taxon>Betaproteobacteria</taxon>
        <taxon>Burkholderiales</taxon>
        <taxon>Comamonadaceae</taxon>
        <taxon>Comamonas</taxon>
    </lineage>
</organism>
<dbReference type="Pfam" id="PF03658">
    <property type="entry name" value="Ub-RnfH"/>
    <property type="match status" value="1"/>
</dbReference>
<gene>
    <name evidence="3" type="ORF">M9799_14385</name>
</gene>
<evidence type="ECO:0000313" key="3">
    <source>
        <dbReference type="EMBL" id="UYG51241.1"/>
    </source>
</evidence>
<evidence type="ECO:0000256" key="1">
    <source>
        <dbReference type="ARBA" id="ARBA00010645"/>
    </source>
</evidence>
<dbReference type="Gene3D" id="3.10.20.280">
    <property type="entry name" value="RnfH-like"/>
    <property type="match status" value="1"/>
</dbReference>
<dbReference type="EMBL" id="CP106881">
    <property type="protein sequence ID" value="UYG51241.1"/>
    <property type="molecule type" value="Genomic_DNA"/>
</dbReference>
<dbReference type="RefSeq" id="WP_231044569.1">
    <property type="nucleotide sequence ID" value="NZ_CP106881.1"/>
</dbReference>
<sequence>MAEDAAASAPLCVEVVFSAQAGQTQEWTLHLPPQACLQDALRAVGLEASACEAGIWGRRAERAQRLRDGDRVELYRPLLVDPKVARRERFARQGARGAGLFSRQRPGGKAGY</sequence>
<protein>
    <recommendedName>
        <fullName evidence="2">UPF0125 protein M9799_14385</fullName>
    </recommendedName>
</protein>
<evidence type="ECO:0000313" key="4">
    <source>
        <dbReference type="Proteomes" id="UP001162800"/>
    </source>
</evidence>